<dbReference type="InterPro" id="IPR002379">
    <property type="entry name" value="ATPase_proteolipid_c-like_dom"/>
</dbReference>
<keyword evidence="7" id="KW-0378">Hydrolase</keyword>
<feature type="domain" description="V-ATPase proteolipid subunit C-like" evidence="6">
    <location>
        <begin position="39"/>
        <end position="97"/>
    </location>
</feature>
<evidence type="ECO:0000313" key="8">
    <source>
        <dbReference type="Proteomes" id="UP000231292"/>
    </source>
</evidence>
<feature type="non-terminal residue" evidence="7">
    <location>
        <position position="1"/>
    </location>
</feature>
<sequence>SASFLLVAMVGAPLTQTIYGNIVMTKMVELADQGHYLWGIGALSGAAIGLSAYWQGKCAACACDAMGETGKGFGNYLAVLGMIETVALLVMVFTLIILGKVA</sequence>
<keyword evidence="3 5" id="KW-1133">Transmembrane helix</keyword>
<proteinExistence type="predicted"/>
<dbReference type="Gene3D" id="1.20.120.610">
    <property type="entry name" value="lithium bound rotor ring of v- atpase"/>
    <property type="match status" value="1"/>
</dbReference>
<evidence type="ECO:0000256" key="3">
    <source>
        <dbReference type="ARBA" id="ARBA00022989"/>
    </source>
</evidence>
<feature type="transmembrane region" description="Helical" evidence="5">
    <location>
        <begin position="75"/>
        <end position="98"/>
    </location>
</feature>
<feature type="transmembrane region" description="Helical" evidence="5">
    <location>
        <begin position="36"/>
        <end position="54"/>
    </location>
</feature>
<evidence type="ECO:0000256" key="2">
    <source>
        <dbReference type="ARBA" id="ARBA00022692"/>
    </source>
</evidence>
<reference evidence="7 8" key="1">
    <citation type="submission" date="2017-09" db="EMBL/GenBank/DDBJ databases">
        <title>Depth-based differentiation of microbial function through sediment-hosted aquifers and enrichment of novel symbionts in the deep terrestrial subsurface.</title>
        <authorList>
            <person name="Probst A.J."/>
            <person name="Ladd B."/>
            <person name="Jarett J.K."/>
            <person name="Geller-Mcgrath D.E."/>
            <person name="Sieber C.M."/>
            <person name="Emerson J.B."/>
            <person name="Anantharaman K."/>
            <person name="Thomas B.C."/>
            <person name="Malmstrom R."/>
            <person name="Stieglmeier M."/>
            <person name="Klingl A."/>
            <person name="Woyke T."/>
            <person name="Ryan C.M."/>
            <person name="Banfield J.F."/>
        </authorList>
    </citation>
    <scope>NUCLEOTIDE SEQUENCE [LARGE SCALE GENOMIC DNA]</scope>
    <source>
        <strain evidence="7">CG23_combo_of_CG06-09_8_20_14_all_41_10</strain>
    </source>
</reference>
<evidence type="ECO:0000256" key="5">
    <source>
        <dbReference type="SAM" id="Phobius"/>
    </source>
</evidence>
<gene>
    <name evidence="7" type="ORF">COX41_06655</name>
</gene>
<accession>A0A2G9YHL4</accession>
<dbReference type="GO" id="GO:0033177">
    <property type="term" value="C:proton-transporting two-sector ATPase complex, proton-transporting domain"/>
    <property type="evidence" value="ECO:0007669"/>
    <property type="project" value="InterPro"/>
</dbReference>
<dbReference type="EC" id="3.6.3.14" evidence="7"/>
<dbReference type="GO" id="GO:0016787">
    <property type="term" value="F:hydrolase activity"/>
    <property type="evidence" value="ECO:0007669"/>
    <property type="project" value="UniProtKB-KW"/>
</dbReference>
<dbReference type="Proteomes" id="UP000231292">
    <property type="component" value="Unassembled WGS sequence"/>
</dbReference>
<dbReference type="Pfam" id="PF00137">
    <property type="entry name" value="ATP-synt_C"/>
    <property type="match status" value="1"/>
</dbReference>
<evidence type="ECO:0000256" key="4">
    <source>
        <dbReference type="ARBA" id="ARBA00023136"/>
    </source>
</evidence>
<evidence type="ECO:0000259" key="6">
    <source>
        <dbReference type="Pfam" id="PF00137"/>
    </source>
</evidence>
<comment type="subcellular location">
    <subcellularLocation>
        <location evidence="1">Membrane</location>
        <topology evidence="1">Multi-pass membrane protein</topology>
    </subcellularLocation>
</comment>
<dbReference type="EMBL" id="PCRK01000172">
    <property type="protein sequence ID" value="PIP18715.1"/>
    <property type="molecule type" value="Genomic_DNA"/>
</dbReference>
<dbReference type="InterPro" id="IPR035921">
    <property type="entry name" value="F/V-ATP_Csub_sf"/>
</dbReference>
<keyword evidence="4 5" id="KW-0472">Membrane</keyword>
<protein>
    <submittedName>
        <fullName evidence="7">V-type ATP synthase subunit K</fullName>
        <ecNumber evidence="7">3.6.3.14</ecNumber>
    </submittedName>
</protein>
<organism evidence="7 8">
    <name type="scientific">Candidatus Sherwoodlollariibacterium unditelluris</name>
    <dbReference type="NCBI Taxonomy" id="1974757"/>
    <lineage>
        <taxon>Bacteria</taxon>
        <taxon>Pseudomonadati</taxon>
        <taxon>Candidatus Omnitrophota</taxon>
        <taxon>Candidatus Sherwoodlollariibacterium</taxon>
    </lineage>
</organism>
<dbReference type="SUPFAM" id="SSF81333">
    <property type="entry name" value="F1F0 ATP synthase subunit C"/>
    <property type="match status" value="1"/>
</dbReference>
<evidence type="ECO:0000256" key="1">
    <source>
        <dbReference type="ARBA" id="ARBA00004141"/>
    </source>
</evidence>
<dbReference type="GO" id="GO:0015078">
    <property type="term" value="F:proton transmembrane transporter activity"/>
    <property type="evidence" value="ECO:0007669"/>
    <property type="project" value="InterPro"/>
</dbReference>
<name>A0A2G9YHL4_9BACT</name>
<comment type="caution">
    <text evidence="7">The sequence shown here is derived from an EMBL/GenBank/DDBJ whole genome shotgun (WGS) entry which is preliminary data.</text>
</comment>
<keyword evidence="2 5" id="KW-0812">Transmembrane</keyword>
<dbReference type="AlphaFoldDB" id="A0A2G9YHL4"/>
<evidence type="ECO:0000313" key="7">
    <source>
        <dbReference type="EMBL" id="PIP18715.1"/>
    </source>
</evidence>